<dbReference type="AlphaFoldDB" id="A0A5J5BTH3"/>
<dbReference type="EMBL" id="CM018034">
    <property type="protein sequence ID" value="KAA8544551.1"/>
    <property type="molecule type" value="Genomic_DNA"/>
</dbReference>
<dbReference type="InterPro" id="IPR044809">
    <property type="entry name" value="AUF1-like"/>
</dbReference>
<dbReference type="Proteomes" id="UP000325577">
    <property type="component" value="Linkage Group LG11"/>
</dbReference>
<name>A0A5J5BTH3_9ASTE</name>
<proteinExistence type="predicted"/>
<gene>
    <name evidence="2" type="ORF">F0562_022590</name>
</gene>
<dbReference type="InterPro" id="IPR036047">
    <property type="entry name" value="F-box-like_dom_sf"/>
</dbReference>
<dbReference type="Pfam" id="PF00646">
    <property type="entry name" value="F-box"/>
    <property type="match status" value="1"/>
</dbReference>
<protein>
    <recommendedName>
        <fullName evidence="1">F-box domain-containing protein</fullName>
    </recommendedName>
</protein>
<reference evidence="2 3" key="1">
    <citation type="submission" date="2019-09" db="EMBL/GenBank/DDBJ databases">
        <title>A chromosome-level genome assembly of the Chinese tupelo Nyssa sinensis.</title>
        <authorList>
            <person name="Yang X."/>
            <person name="Kang M."/>
            <person name="Yang Y."/>
            <person name="Xiong H."/>
            <person name="Wang M."/>
            <person name="Zhang Z."/>
            <person name="Wang Z."/>
            <person name="Wu H."/>
            <person name="Ma T."/>
            <person name="Liu J."/>
            <person name="Xi Z."/>
        </authorList>
    </citation>
    <scope>NUCLEOTIDE SEQUENCE [LARGE SCALE GENOMIC DNA]</scope>
    <source>
        <strain evidence="2">J267</strain>
        <tissue evidence="2">Leaf</tissue>
    </source>
</reference>
<accession>A0A5J5BTH3</accession>
<organism evidence="2 3">
    <name type="scientific">Nyssa sinensis</name>
    <dbReference type="NCBI Taxonomy" id="561372"/>
    <lineage>
        <taxon>Eukaryota</taxon>
        <taxon>Viridiplantae</taxon>
        <taxon>Streptophyta</taxon>
        <taxon>Embryophyta</taxon>
        <taxon>Tracheophyta</taxon>
        <taxon>Spermatophyta</taxon>
        <taxon>Magnoliopsida</taxon>
        <taxon>eudicotyledons</taxon>
        <taxon>Gunneridae</taxon>
        <taxon>Pentapetalae</taxon>
        <taxon>asterids</taxon>
        <taxon>Cornales</taxon>
        <taxon>Nyssaceae</taxon>
        <taxon>Nyssa</taxon>
    </lineage>
</organism>
<evidence type="ECO:0000313" key="2">
    <source>
        <dbReference type="EMBL" id="KAA8544551.1"/>
    </source>
</evidence>
<keyword evidence="3" id="KW-1185">Reference proteome</keyword>
<sequence>MNFQEQDQFDRLPDALVRLIFNRIHDAKSICRCKSVSKRFASIIPEIDTVFLTIPRRYPIPIKDDHAKESDDRNSKSSSHSLSRNLLKSLINKVITKPLQFILQIVTRKSSSSRLFDDENELSYHSPNEVLKNFNEIQSLQIELPARGGEIGSNGDDSLLKWKAEFGSALKSCLILGATSFPRGAQICNDNGKQRRVQEQQQPESSSFTDDELKLRVVWTISCLIAASARHYLLQQVVSDHAMLQNVVVTDATKQGKLCMTEEQIEELRSYAKSSVKLDSLERSQVPALKMKLWYVPVLELPESGCVMKGATLVVIRPVDAPTGVESDGDLLTGAFDGAEEEKALDDHIYSFAFELHSVRADLLVKRPIFEGSGI</sequence>
<dbReference type="InterPro" id="IPR001810">
    <property type="entry name" value="F-box_dom"/>
</dbReference>
<dbReference type="SUPFAM" id="SSF81383">
    <property type="entry name" value="F-box domain"/>
    <property type="match status" value="1"/>
</dbReference>
<dbReference type="PROSITE" id="PS50181">
    <property type="entry name" value="FBOX"/>
    <property type="match status" value="1"/>
</dbReference>
<feature type="domain" description="F-box" evidence="1">
    <location>
        <begin position="6"/>
        <end position="54"/>
    </location>
</feature>
<evidence type="ECO:0000259" key="1">
    <source>
        <dbReference type="PROSITE" id="PS50181"/>
    </source>
</evidence>
<evidence type="ECO:0000313" key="3">
    <source>
        <dbReference type="Proteomes" id="UP000325577"/>
    </source>
</evidence>
<dbReference type="PANTHER" id="PTHR31215">
    <property type="entry name" value="OS05G0510400 PROTEIN-RELATED"/>
    <property type="match status" value="1"/>
</dbReference>
<dbReference type="OrthoDB" id="812961at2759"/>